<dbReference type="EMBL" id="KJ626180">
    <property type="protein sequence ID" value="AIZ49685.1"/>
    <property type="molecule type" value="Genomic_DNA"/>
</dbReference>
<accession>A0A0A7KY07</accession>
<evidence type="ECO:0000313" key="1">
    <source>
        <dbReference type="EMBL" id="AIZ49685.1"/>
    </source>
</evidence>
<dbReference type="RefSeq" id="WP_052141140.1">
    <property type="nucleotide sequence ID" value="NZ_JRYV01000095.1"/>
</dbReference>
<reference evidence="1" key="2">
    <citation type="journal article" date="2015" name="Vet. Microbiol.">
        <title>Variants of a genomic island in Aeromonas salmonicida subsp. salmonicida link isolates with their geographical origins.</title>
        <authorList>
            <person name="Emond-Rheault J.G."/>
            <person name="Vincent A.T."/>
            <person name="Trudel M.V."/>
            <person name="Brochu F."/>
            <person name="Boyle B."/>
            <person name="Tanaka K.H."/>
            <person name="Attere S.A."/>
            <person name="Jubinville E."/>
            <person name="Loch T.P."/>
            <person name="Winters A.D."/>
            <person name="Faisal M."/>
            <person name="Frenette M."/>
            <person name="Derome N."/>
            <person name="Charette S.J."/>
        </authorList>
    </citation>
    <scope>NUCLEOTIDE SEQUENCE</scope>
    <source>
        <strain evidence="1">09-0167</strain>
    </source>
</reference>
<sequence>MSIELQVQGLAGRLNGASYPLRISKELEAEAKDAGLVIVYGASDDLMEFAGAINDEIGVWDGGTALVDAEGLLPESADNLDTDEELASYYYRKGKAKTIEALWAKEGDYSWTYSTEIPHETFEVVEGGGPYCRGIVFSLADLGD</sequence>
<name>A0A0A7KY07_AERSS</name>
<organism evidence="1">
    <name type="scientific">Aeromonas salmonicida subsp. salmonicida</name>
    <dbReference type="NCBI Taxonomy" id="29491"/>
    <lineage>
        <taxon>Bacteria</taxon>
        <taxon>Pseudomonadati</taxon>
        <taxon>Pseudomonadota</taxon>
        <taxon>Gammaproteobacteria</taxon>
        <taxon>Aeromonadales</taxon>
        <taxon>Aeromonadaceae</taxon>
        <taxon>Aeromonas</taxon>
    </lineage>
</organism>
<dbReference type="AlphaFoldDB" id="A0A0A7KY07"/>
<protein>
    <submittedName>
        <fullName evidence="1">Uncharacterized protein</fullName>
    </submittedName>
</protein>
<reference evidence="1" key="1">
    <citation type="submission" date="2014-03" db="EMBL/GenBank/DDBJ databases">
        <authorList>
            <person name="Emond-Rheault J.-G."/>
            <person name="Trudel M.V."/>
            <person name="Vincent A.T."/>
            <person name="Brochu F."/>
            <person name="Boyle B."/>
            <person name="Tanaka K.H."/>
            <person name="Attere S.A."/>
            <person name="Jubinville E."/>
            <person name="Frenette M."/>
            <person name="Derome N."/>
            <person name="Charette S.J."/>
        </authorList>
    </citation>
    <scope>NUCLEOTIDE SEQUENCE</scope>
    <source>
        <strain evidence="1">09-0167</strain>
    </source>
</reference>
<proteinExistence type="predicted"/>